<feature type="transmembrane region" description="Helical" evidence="1">
    <location>
        <begin position="6"/>
        <end position="24"/>
    </location>
</feature>
<organism evidence="2 3">
    <name type="scientific">Streptococcus mitis</name>
    <dbReference type="NCBI Taxonomy" id="28037"/>
    <lineage>
        <taxon>Bacteria</taxon>
        <taxon>Bacillati</taxon>
        <taxon>Bacillota</taxon>
        <taxon>Bacilli</taxon>
        <taxon>Lactobacillales</taxon>
        <taxon>Streptococcaceae</taxon>
        <taxon>Streptococcus</taxon>
        <taxon>Streptococcus mitis group</taxon>
    </lineage>
</organism>
<feature type="transmembrane region" description="Helical" evidence="1">
    <location>
        <begin position="36"/>
        <end position="56"/>
    </location>
</feature>
<feature type="transmembrane region" description="Helical" evidence="1">
    <location>
        <begin position="86"/>
        <end position="107"/>
    </location>
</feature>
<dbReference type="Pfam" id="PF09605">
    <property type="entry name" value="Trep_Strep"/>
    <property type="match status" value="1"/>
</dbReference>
<dbReference type="EMBL" id="AP023349">
    <property type="protein sequence ID" value="BCJ09782.1"/>
    <property type="molecule type" value="Genomic_DNA"/>
</dbReference>
<dbReference type="InterPro" id="IPR011733">
    <property type="entry name" value="CHP02185_IM"/>
</dbReference>
<proteinExistence type="predicted"/>
<gene>
    <name evidence="2" type="ORF">SMNM65_02140</name>
</gene>
<evidence type="ECO:0000313" key="3">
    <source>
        <dbReference type="Proteomes" id="UP000516106"/>
    </source>
</evidence>
<accession>A0A7G1ISC1</accession>
<keyword evidence="1" id="KW-1133">Transmembrane helix</keyword>
<keyword evidence="1" id="KW-0472">Membrane</keyword>
<evidence type="ECO:0000256" key="1">
    <source>
        <dbReference type="SAM" id="Phobius"/>
    </source>
</evidence>
<dbReference type="AlphaFoldDB" id="A0A7G1ISC1"/>
<name>A0A7G1ISC1_STRMT</name>
<evidence type="ECO:0000313" key="2">
    <source>
        <dbReference type="EMBL" id="BCJ09782.1"/>
    </source>
</evidence>
<sequence>MGTKHGAGAFLPGIICGLLADGVANLGKYKDQTKNFLSFLIFAFSTTGPILLMWIAPQAYMATLLARGKSQEYIDRIMVAPNPGTVLLFITSIVIGALVGALIGQALSKKFAQKI</sequence>
<dbReference type="Proteomes" id="UP000516106">
    <property type="component" value="Chromosome"/>
</dbReference>
<reference evidence="3" key="1">
    <citation type="submission" date="2020-08" db="EMBL/GenBank/DDBJ databases">
        <title>Complete genome sequence of Streptococcus mitis strain Nm-65.</title>
        <authorList>
            <person name="Tabata A."/>
            <person name="Ohkuni H."/>
            <person name="Nagamune H."/>
        </authorList>
    </citation>
    <scope>NUCLEOTIDE SEQUENCE [LARGE SCALE GENOMIC DNA]</scope>
    <source>
        <strain evidence="3">Nm-65</strain>
    </source>
</reference>
<protein>
    <submittedName>
        <fullName evidence="2">Uncharacterized protein</fullName>
    </submittedName>
</protein>
<keyword evidence="1" id="KW-0812">Transmembrane</keyword>